<organism evidence="6 7">
    <name type="scientific">Hippocampus comes</name>
    <name type="common">Tiger tail seahorse</name>
    <dbReference type="NCBI Taxonomy" id="109280"/>
    <lineage>
        <taxon>Eukaryota</taxon>
        <taxon>Metazoa</taxon>
        <taxon>Chordata</taxon>
        <taxon>Craniata</taxon>
        <taxon>Vertebrata</taxon>
        <taxon>Euteleostomi</taxon>
        <taxon>Actinopterygii</taxon>
        <taxon>Neopterygii</taxon>
        <taxon>Teleostei</taxon>
        <taxon>Neoteleostei</taxon>
        <taxon>Acanthomorphata</taxon>
        <taxon>Syngnathiaria</taxon>
        <taxon>Syngnathiformes</taxon>
        <taxon>Syngnathoidei</taxon>
        <taxon>Syngnathidae</taxon>
        <taxon>Hippocampus</taxon>
    </lineage>
</organism>
<feature type="compositionally biased region" description="Polar residues" evidence="5">
    <location>
        <begin position="102"/>
        <end position="111"/>
    </location>
</feature>
<dbReference type="GO" id="GO:0005634">
    <property type="term" value="C:nucleus"/>
    <property type="evidence" value="ECO:0007669"/>
    <property type="project" value="UniProtKB-SubCell"/>
</dbReference>
<keyword evidence="7" id="KW-1185">Reference proteome</keyword>
<evidence type="ECO:0000313" key="6">
    <source>
        <dbReference type="Ensembl" id="ENSHCOP00000002740.1"/>
    </source>
</evidence>
<dbReference type="GO" id="GO:0072669">
    <property type="term" value="C:tRNA-splicing ligase complex"/>
    <property type="evidence" value="ECO:0007669"/>
    <property type="project" value="InterPro"/>
</dbReference>
<evidence type="ECO:0000313" key="7">
    <source>
        <dbReference type="Proteomes" id="UP000264820"/>
    </source>
</evidence>
<sequence length="199" mass="21463">MLGNSNMATSYELAKKALYASDVDVLLHPELLSQDFLQLILNEKKVSYKDCGTRDQLVDLYVRHVIPRPQRTLPNNRWGMRMAKTRGKHSPVGPRTDRDHLTSSLSISCGSPNVKKPEMSTVSSSGVADRLKPPPALNLANPIRRLSGSSSASSSSPLSSLSLSSSSSSSTSSSNKIFSRCPGTASLKREANCSVRTAS</sequence>
<dbReference type="Ensembl" id="ENSHCOT00000009915.1">
    <property type="protein sequence ID" value="ENSHCOP00000002740.1"/>
    <property type="gene ID" value="ENSHCOG00000003943.1"/>
</dbReference>
<reference evidence="6" key="2">
    <citation type="submission" date="2025-09" db="UniProtKB">
        <authorList>
            <consortium name="Ensembl"/>
        </authorList>
    </citation>
    <scope>IDENTIFICATION</scope>
</reference>
<evidence type="ECO:0000256" key="4">
    <source>
        <dbReference type="ARBA" id="ARBA00023242"/>
    </source>
</evidence>
<name>A0A3Q2XEF9_HIPCM</name>
<dbReference type="GO" id="GO:0048598">
    <property type="term" value="P:embryonic morphogenesis"/>
    <property type="evidence" value="ECO:0007669"/>
    <property type="project" value="InterPro"/>
</dbReference>
<evidence type="ECO:0000256" key="3">
    <source>
        <dbReference type="ARBA" id="ARBA00015134"/>
    </source>
</evidence>
<dbReference type="Pfam" id="PF15323">
    <property type="entry name" value="Ashwin"/>
    <property type="match status" value="1"/>
</dbReference>
<dbReference type="InterPro" id="IPR024887">
    <property type="entry name" value="Ashwin"/>
</dbReference>
<reference evidence="6" key="1">
    <citation type="submission" date="2025-08" db="UniProtKB">
        <authorList>
            <consortium name="Ensembl"/>
        </authorList>
    </citation>
    <scope>IDENTIFICATION</scope>
</reference>
<feature type="compositionally biased region" description="Low complexity" evidence="5">
    <location>
        <begin position="137"/>
        <end position="174"/>
    </location>
</feature>
<evidence type="ECO:0000256" key="2">
    <source>
        <dbReference type="ARBA" id="ARBA00007855"/>
    </source>
</evidence>
<comment type="similarity">
    <text evidence="2">Belongs to the ashwin family.</text>
</comment>
<comment type="subcellular location">
    <subcellularLocation>
        <location evidence="1">Nucleus</location>
    </subcellularLocation>
</comment>
<dbReference type="PANTHER" id="PTHR28359:SF1">
    <property type="entry name" value="ASHWIN"/>
    <property type="match status" value="1"/>
</dbReference>
<dbReference type="Proteomes" id="UP000264820">
    <property type="component" value="Unplaced"/>
</dbReference>
<dbReference type="GeneTree" id="ENSGT00390000007488"/>
<dbReference type="AlphaFoldDB" id="A0A3Q2XEF9"/>
<keyword evidence="4" id="KW-0539">Nucleus</keyword>
<dbReference type="STRING" id="109280.ENSHCOP00000002740"/>
<dbReference type="PANTHER" id="PTHR28359">
    <property type="entry name" value="ASHWIN"/>
    <property type="match status" value="1"/>
</dbReference>
<dbReference type="OMA" id="SRWGKRM"/>
<protein>
    <recommendedName>
        <fullName evidence="3">Ashwin</fullName>
    </recommendedName>
</protein>
<proteinExistence type="inferred from homology"/>
<accession>A0A3Q2XEF9</accession>
<feature type="region of interest" description="Disordered" evidence="5">
    <location>
        <begin position="82"/>
        <end position="181"/>
    </location>
</feature>
<evidence type="ECO:0000256" key="5">
    <source>
        <dbReference type="SAM" id="MobiDB-lite"/>
    </source>
</evidence>
<evidence type="ECO:0000256" key="1">
    <source>
        <dbReference type="ARBA" id="ARBA00004123"/>
    </source>
</evidence>